<dbReference type="Gene3D" id="3.40.190.10">
    <property type="entry name" value="Periplasmic binding protein-like II"/>
    <property type="match status" value="2"/>
</dbReference>
<evidence type="ECO:0000313" key="3">
    <source>
        <dbReference type="EMBL" id="QAA94740.1"/>
    </source>
</evidence>
<organism evidence="3 4">
    <name type="scientific">Pollutimonas thiosulfatoxidans</name>
    <dbReference type="NCBI Taxonomy" id="2028345"/>
    <lineage>
        <taxon>Bacteria</taxon>
        <taxon>Pseudomonadati</taxon>
        <taxon>Pseudomonadota</taxon>
        <taxon>Betaproteobacteria</taxon>
        <taxon>Burkholderiales</taxon>
        <taxon>Alcaligenaceae</taxon>
        <taxon>Pollutimonas</taxon>
    </lineage>
</organism>
<dbReference type="EMBL" id="CP022987">
    <property type="protein sequence ID" value="QAA94740.1"/>
    <property type="molecule type" value="Genomic_DNA"/>
</dbReference>
<dbReference type="InterPro" id="IPR006059">
    <property type="entry name" value="SBP"/>
</dbReference>
<dbReference type="OrthoDB" id="9155688at2"/>
<keyword evidence="4" id="KW-1185">Reference proteome</keyword>
<name>A0A410GEL2_9BURK</name>
<dbReference type="Proteomes" id="UP000283474">
    <property type="component" value="Chromosome"/>
</dbReference>
<dbReference type="RefSeq" id="WP_128355734.1">
    <property type="nucleotide sequence ID" value="NZ_CP022987.1"/>
</dbReference>
<proteinExistence type="predicted"/>
<dbReference type="AlphaFoldDB" id="A0A410GEL2"/>
<protein>
    <recommendedName>
        <fullName evidence="5">ABC transporter substrate-binding protein</fullName>
    </recommendedName>
</protein>
<feature type="chain" id="PRO_5019430088" description="ABC transporter substrate-binding protein" evidence="2">
    <location>
        <begin position="34"/>
        <end position="370"/>
    </location>
</feature>
<sequence length="370" mass="40948">MAETSLTRKPLRWARWSLLIFLFCGLLRGPAFAAEAPPSGSPEVWTYLNSLEPTKRLEVMEAQARKEGRLTVYGALGIDRADVLISFFNKQYPDMKVDFVRLREPEIVQRVNTEARAKRVGGDVAISSVGWLDLLKDSLGAYEPTSWQDFDSGFVFGSGQDGWTAVAYEVLPSTIAWRTDRVKNEEAPKTLEQIADPKWKGRVGTTSHLPALVSGLNDALGEQSAKNLVDRLAQLDNRLYPSIASLADGLAQGEIDVAWNMGAHRPVRLKFQGAPIDFVMQDPLLGQGITVSVIDGGSNSYAAALFMEVLTRANTLEAIDQAEGGRLFGNNKGTYEIDLAALPRLTIFQPISPERFEELSRSTEEQFLRR</sequence>
<evidence type="ECO:0000256" key="2">
    <source>
        <dbReference type="SAM" id="SignalP"/>
    </source>
</evidence>
<dbReference type="KEGG" id="pus:CKA81_13470"/>
<keyword evidence="1 2" id="KW-0732">Signal</keyword>
<evidence type="ECO:0000313" key="4">
    <source>
        <dbReference type="Proteomes" id="UP000283474"/>
    </source>
</evidence>
<dbReference type="SUPFAM" id="SSF53850">
    <property type="entry name" value="Periplasmic binding protein-like II"/>
    <property type="match status" value="1"/>
</dbReference>
<gene>
    <name evidence="3" type="ORF">CKA81_13470</name>
</gene>
<dbReference type="PANTHER" id="PTHR30006">
    <property type="entry name" value="THIAMINE-BINDING PERIPLASMIC PROTEIN-RELATED"/>
    <property type="match status" value="1"/>
</dbReference>
<reference evidence="3 4" key="1">
    <citation type="submission" date="2017-08" db="EMBL/GenBank/DDBJ databases">
        <authorList>
            <person name="Park S.-J."/>
            <person name="Kim H."/>
        </authorList>
    </citation>
    <scope>NUCLEOTIDE SEQUENCE [LARGE SCALE GENOMIC DNA]</scope>
    <source>
        <strain evidence="4">ye3</strain>
    </source>
</reference>
<evidence type="ECO:0008006" key="5">
    <source>
        <dbReference type="Google" id="ProtNLM"/>
    </source>
</evidence>
<dbReference type="Pfam" id="PF01547">
    <property type="entry name" value="SBP_bac_1"/>
    <property type="match status" value="1"/>
</dbReference>
<evidence type="ECO:0000256" key="1">
    <source>
        <dbReference type="ARBA" id="ARBA00022729"/>
    </source>
</evidence>
<feature type="signal peptide" evidence="2">
    <location>
        <begin position="1"/>
        <end position="33"/>
    </location>
</feature>
<accession>A0A410GEL2</accession>